<feature type="non-terminal residue" evidence="2">
    <location>
        <position position="215"/>
    </location>
</feature>
<dbReference type="EMBL" id="CAJOBA010098133">
    <property type="protein sequence ID" value="CAF4510645.1"/>
    <property type="molecule type" value="Genomic_DNA"/>
</dbReference>
<name>A0A8S2XUY2_9BILA</name>
<dbReference type="Proteomes" id="UP000677228">
    <property type="component" value="Unassembled WGS sequence"/>
</dbReference>
<gene>
    <name evidence="1" type="ORF">OVA965_LOCUS45117</name>
    <name evidence="2" type="ORF">TMI583_LOCUS48339</name>
</gene>
<dbReference type="AlphaFoldDB" id="A0A8S2XUY2"/>
<organism evidence="2 3">
    <name type="scientific">Didymodactylos carnosus</name>
    <dbReference type="NCBI Taxonomy" id="1234261"/>
    <lineage>
        <taxon>Eukaryota</taxon>
        <taxon>Metazoa</taxon>
        <taxon>Spiralia</taxon>
        <taxon>Gnathifera</taxon>
        <taxon>Rotifera</taxon>
        <taxon>Eurotatoria</taxon>
        <taxon>Bdelloidea</taxon>
        <taxon>Philodinida</taxon>
        <taxon>Philodinidae</taxon>
        <taxon>Didymodactylos</taxon>
    </lineage>
</organism>
<dbReference type="Proteomes" id="UP000682733">
    <property type="component" value="Unassembled WGS sequence"/>
</dbReference>
<evidence type="ECO:0000313" key="3">
    <source>
        <dbReference type="Proteomes" id="UP000682733"/>
    </source>
</evidence>
<comment type="caution">
    <text evidence="2">The sequence shown here is derived from an EMBL/GenBank/DDBJ whole genome shotgun (WGS) entry which is preliminary data.</text>
</comment>
<evidence type="ECO:0000313" key="2">
    <source>
        <dbReference type="EMBL" id="CAF4510645.1"/>
    </source>
</evidence>
<sequence>LSLMLNKRWNNNNNNNNQNFKEENLNTIMLSILSDQNDNNNDCTLSPFLFEHKIRKQLSTSSRFYDLLTKNFTNYYQNIDDKIHENDDYLKNENNQFIEHDLIMKKKYRNSWPTMLNKQSTIACLSKSFDILNKLNNVNHNQQFDDNDTKLTFNKYKRPLPWSSNDKTNSFSSKTISNYTHQFVNENIIEKLVTSNKTKDSRIINTSLSCDLSSQ</sequence>
<reference evidence="2" key="1">
    <citation type="submission" date="2021-02" db="EMBL/GenBank/DDBJ databases">
        <authorList>
            <person name="Nowell W R."/>
        </authorList>
    </citation>
    <scope>NUCLEOTIDE SEQUENCE</scope>
</reference>
<dbReference type="EMBL" id="CAJNOK010068475">
    <property type="protein sequence ID" value="CAF1656990.1"/>
    <property type="molecule type" value="Genomic_DNA"/>
</dbReference>
<accession>A0A8S2XUY2</accession>
<proteinExistence type="predicted"/>
<protein>
    <submittedName>
        <fullName evidence="2">Uncharacterized protein</fullName>
    </submittedName>
</protein>
<feature type="non-terminal residue" evidence="2">
    <location>
        <position position="1"/>
    </location>
</feature>
<evidence type="ECO:0000313" key="1">
    <source>
        <dbReference type="EMBL" id="CAF1656990.1"/>
    </source>
</evidence>